<dbReference type="GO" id="GO:0008239">
    <property type="term" value="F:dipeptidyl-peptidase activity"/>
    <property type="evidence" value="ECO:0007669"/>
    <property type="project" value="UniProtKB-EC"/>
</dbReference>
<evidence type="ECO:0000259" key="8">
    <source>
        <dbReference type="Pfam" id="PF00930"/>
    </source>
</evidence>
<evidence type="ECO:0000259" key="7">
    <source>
        <dbReference type="Pfam" id="PF00326"/>
    </source>
</evidence>
<feature type="domain" description="Peptidase S9 prolyl oligopeptidase catalytic" evidence="7">
    <location>
        <begin position="405"/>
        <end position="599"/>
    </location>
</feature>
<organism evidence="9 10">
    <name type="scientific">Corynespora cassiicola Philippines</name>
    <dbReference type="NCBI Taxonomy" id="1448308"/>
    <lineage>
        <taxon>Eukaryota</taxon>
        <taxon>Fungi</taxon>
        <taxon>Dikarya</taxon>
        <taxon>Ascomycota</taxon>
        <taxon>Pezizomycotina</taxon>
        <taxon>Dothideomycetes</taxon>
        <taxon>Pleosporomycetidae</taxon>
        <taxon>Pleosporales</taxon>
        <taxon>Corynesporascaceae</taxon>
        <taxon>Corynespora</taxon>
    </lineage>
</organism>
<dbReference type="GO" id="GO:0008236">
    <property type="term" value="F:serine-type peptidase activity"/>
    <property type="evidence" value="ECO:0007669"/>
    <property type="project" value="UniProtKB-KW"/>
</dbReference>
<accession>A0A2T2N8B6</accession>
<dbReference type="InterPro" id="IPR029058">
    <property type="entry name" value="AB_hydrolase_fold"/>
</dbReference>
<dbReference type="EC" id="3.4.14.5" evidence="3"/>
<protein>
    <recommendedName>
        <fullName evidence="3">dipeptidyl-peptidase IV</fullName>
        <ecNumber evidence="3">3.4.14.5</ecNumber>
    </recommendedName>
</protein>
<evidence type="ECO:0000256" key="6">
    <source>
        <dbReference type="ARBA" id="ARBA00023180"/>
    </source>
</evidence>
<evidence type="ECO:0000313" key="10">
    <source>
        <dbReference type="Proteomes" id="UP000240883"/>
    </source>
</evidence>
<dbReference type="Pfam" id="PF00930">
    <property type="entry name" value="DPPIV_N"/>
    <property type="match status" value="1"/>
</dbReference>
<dbReference type="GO" id="GO:0004177">
    <property type="term" value="F:aminopeptidase activity"/>
    <property type="evidence" value="ECO:0007669"/>
    <property type="project" value="UniProtKB-KW"/>
</dbReference>
<dbReference type="InterPro" id="IPR001375">
    <property type="entry name" value="Peptidase_S9_cat"/>
</dbReference>
<dbReference type="SUPFAM" id="SSF53474">
    <property type="entry name" value="alpha/beta-Hydrolases"/>
    <property type="match status" value="1"/>
</dbReference>
<comment type="similarity">
    <text evidence="2">Belongs to the peptidase S9B family.</text>
</comment>
<dbReference type="AlphaFoldDB" id="A0A2T2N8B6"/>
<proteinExistence type="inferred from homology"/>
<evidence type="ECO:0000256" key="4">
    <source>
        <dbReference type="ARBA" id="ARBA00022438"/>
    </source>
</evidence>
<dbReference type="PANTHER" id="PTHR11731">
    <property type="entry name" value="PROTEASE FAMILY S9B,C DIPEPTIDYL-PEPTIDASE IV-RELATED"/>
    <property type="match status" value="1"/>
</dbReference>
<feature type="domain" description="Dipeptidylpeptidase IV N-terminal" evidence="8">
    <location>
        <begin position="36"/>
        <end position="317"/>
    </location>
</feature>
<evidence type="ECO:0000256" key="1">
    <source>
        <dbReference type="ARBA" id="ARBA00001257"/>
    </source>
</evidence>
<dbReference type="Gene3D" id="3.40.50.1820">
    <property type="entry name" value="alpha/beta hydrolase"/>
    <property type="match status" value="1"/>
</dbReference>
<evidence type="ECO:0000313" key="9">
    <source>
        <dbReference type="EMBL" id="PSN61268.1"/>
    </source>
</evidence>
<keyword evidence="4" id="KW-0031">Aminopeptidase</keyword>
<dbReference type="SUPFAM" id="SSF82171">
    <property type="entry name" value="DPP6 N-terminal domain-like"/>
    <property type="match status" value="1"/>
</dbReference>
<name>A0A2T2N8B6_CORCC</name>
<keyword evidence="4" id="KW-0645">Protease</keyword>
<dbReference type="STRING" id="1448308.A0A2T2N8B6"/>
<keyword evidence="5" id="KW-0720">Serine protease</keyword>
<keyword evidence="10" id="KW-1185">Reference proteome</keyword>
<dbReference type="GO" id="GO:0006508">
    <property type="term" value="P:proteolysis"/>
    <property type="evidence" value="ECO:0007669"/>
    <property type="project" value="InterPro"/>
</dbReference>
<dbReference type="Proteomes" id="UP000240883">
    <property type="component" value="Unassembled WGS sequence"/>
</dbReference>
<keyword evidence="9" id="KW-0378">Hydrolase</keyword>
<evidence type="ECO:0000256" key="2">
    <source>
        <dbReference type="ARBA" id="ARBA00006150"/>
    </source>
</evidence>
<gene>
    <name evidence="9" type="ORF">BS50DRAFT_534570</name>
</gene>
<reference evidence="9 10" key="1">
    <citation type="journal article" date="2018" name="Front. Microbiol.">
        <title>Genome-Wide Analysis of Corynespora cassiicola Leaf Fall Disease Putative Effectors.</title>
        <authorList>
            <person name="Lopez D."/>
            <person name="Ribeiro S."/>
            <person name="Label P."/>
            <person name="Fumanal B."/>
            <person name="Venisse J.S."/>
            <person name="Kohler A."/>
            <person name="de Oliveira R.R."/>
            <person name="Labutti K."/>
            <person name="Lipzen A."/>
            <person name="Lail K."/>
            <person name="Bauer D."/>
            <person name="Ohm R.A."/>
            <person name="Barry K.W."/>
            <person name="Spatafora J."/>
            <person name="Grigoriev I.V."/>
            <person name="Martin F.M."/>
            <person name="Pujade-Renaud V."/>
        </authorList>
    </citation>
    <scope>NUCLEOTIDE SEQUENCE [LARGE SCALE GENOMIC DNA]</scope>
    <source>
        <strain evidence="9 10">Philippines</strain>
    </source>
</reference>
<keyword evidence="6" id="KW-0325">Glycoprotein</keyword>
<dbReference type="Gene3D" id="2.140.10.30">
    <property type="entry name" value="Dipeptidylpeptidase IV, N-terminal domain"/>
    <property type="match status" value="1"/>
</dbReference>
<dbReference type="EMBL" id="KZ678145">
    <property type="protein sequence ID" value="PSN61268.1"/>
    <property type="molecule type" value="Genomic_DNA"/>
</dbReference>
<evidence type="ECO:0000256" key="3">
    <source>
        <dbReference type="ARBA" id="ARBA00012062"/>
    </source>
</evidence>
<dbReference type="Pfam" id="PF00326">
    <property type="entry name" value="Peptidase_S9"/>
    <property type="match status" value="1"/>
</dbReference>
<dbReference type="InterPro" id="IPR050278">
    <property type="entry name" value="Serine_Prot_S9B/DPPIV"/>
</dbReference>
<dbReference type="InterPro" id="IPR002469">
    <property type="entry name" value="Peptidase_S9B_N"/>
</dbReference>
<dbReference type="OrthoDB" id="413400at2759"/>
<dbReference type="PANTHER" id="PTHR11731:SF118">
    <property type="entry name" value="BLR1971 PROTEIN"/>
    <property type="match status" value="1"/>
</dbReference>
<comment type="catalytic activity">
    <reaction evidence="1">
        <text>Release of an N-terminal dipeptide, Xaa-Yaa-|-Zaa-, from a polypeptide, preferentially when Yaa is Pro, provided Zaa is neither Pro nor hydroxyproline.</text>
        <dbReference type="EC" id="3.4.14.5"/>
    </reaction>
</comment>
<sequence>MAVIKDRISPARPLPRTLNRINKRQTNVTVDGPGIFLRDNNVWFREEDGRETQLSTTGAPGSGFADQTWFSPDNKFVIAVQSTQGEDRVIYMVESSPEDQLQPRLKELLYEKPGDRSIIWRPRMFDLTTKQEVPTDDTLFQNPYNIDMDNGGWNAESTEFRFGFNQRGHQILRVIGMSTQGHVRALVEETSKTFIDYAGKFYYREVRAPNSSELIWASERDGWNHLYLYDLNSGKLKNQITEGEWVVRQVDYVDEEARQIWIRVFGVVPGQDPYYAHLARVNFDGTGFTVLTEGDGTHSWSFSPDRSTFTDTWSRIDMVPRTVTRNAQTGEAIGDVVDEASPDWLRGPMPERFVAPGRDNSTSIYGLILRPKDMDNSTKYPVVEMIYAGPQGFNVPKEFVRFAQAQEIVDLGFVVVILDGMGTNWRSKAFHDVCWKNLKDAGFPDRVAWMKAAASTRPWMDISRVGVIGTSAGGQNAMGALLFHNDFYSVAVADSGCHDNRIDKLWWNELFMGWPVDKSYEESSNTVNAAKLEGSLMLIVGELDDNVDPASTSQVVNALNIAEKDYDFLFMPGGGHGVGANNPYAWKKSKQFLWRKLKGTEPPKDMPTWDEV</sequence>
<evidence type="ECO:0000256" key="5">
    <source>
        <dbReference type="ARBA" id="ARBA00022825"/>
    </source>
</evidence>